<feature type="disulfide bond" evidence="8">
    <location>
        <begin position="102"/>
        <end position="111"/>
    </location>
</feature>
<dbReference type="Pfam" id="PF00053">
    <property type="entry name" value="EGF_laminin"/>
    <property type="match status" value="2"/>
</dbReference>
<comment type="subcellular location">
    <subcellularLocation>
        <location evidence="1">Secreted</location>
    </subcellularLocation>
</comment>
<keyword evidence="4" id="KW-0677">Repeat</keyword>
<gene>
    <name evidence="10" type="ORF">EB796_010709</name>
</gene>
<evidence type="ECO:0000256" key="4">
    <source>
        <dbReference type="ARBA" id="ARBA00022737"/>
    </source>
</evidence>
<feature type="disulfide bond" evidence="8">
    <location>
        <begin position="26"/>
        <end position="38"/>
    </location>
</feature>
<dbReference type="PRINTS" id="PR00011">
    <property type="entry name" value="EGFLAMININ"/>
</dbReference>
<proteinExistence type="predicted"/>
<evidence type="ECO:0000313" key="11">
    <source>
        <dbReference type="Proteomes" id="UP000593567"/>
    </source>
</evidence>
<reference evidence="10" key="1">
    <citation type="submission" date="2020-06" db="EMBL/GenBank/DDBJ databases">
        <title>Draft genome of Bugula neritina, a colonial animal packing powerful symbionts and potential medicines.</title>
        <authorList>
            <person name="Rayko M."/>
        </authorList>
    </citation>
    <scope>NUCLEOTIDE SEQUENCE [LARGE SCALE GENOMIC DNA]</scope>
    <source>
        <strain evidence="10">Kwan_BN1</strain>
    </source>
</reference>
<evidence type="ECO:0000256" key="5">
    <source>
        <dbReference type="ARBA" id="ARBA00023157"/>
    </source>
</evidence>
<organism evidence="10 11">
    <name type="scientific">Bugula neritina</name>
    <name type="common">Brown bryozoan</name>
    <name type="synonym">Sertularia neritina</name>
    <dbReference type="NCBI Taxonomy" id="10212"/>
    <lineage>
        <taxon>Eukaryota</taxon>
        <taxon>Metazoa</taxon>
        <taxon>Spiralia</taxon>
        <taxon>Lophotrochozoa</taxon>
        <taxon>Bryozoa</taxon>
        <taxon>Gymnolaemata</taxon>
        <taxon>Cheilostomatida</taxon>
        <taxon>Flustrina</taxon>
        <taxon>Buguloidea</taxon>
        <taxon>Bugulidae</taxon>
        <taxon>Bugula</taxon>
    </lineage>
</organism>
<protein>
    <submittedName>
        <fullName evidence="10">LAMA3</fullName>
    </submittedName>
</protein>
<dbReference type="OrthoDB" id="5984158at2759"/>
<keyword evidence="7 8" id="KW-0424">Laminin EGF-like domain</keyword>
<feature type="domain" description="Laminin EGF-like" evidence="9">
    <location>
        <begin position="26"/>
        <end position="71"/>
    </location>
</feature>
<dbReference type="SMART" id="SM00180">
    <property type="entry name" value="EGF_Lam"/>
    <property type="match status" value="3"/>
</dbReference>
<keyword evidence="11" id="KW-1185">Reference proteome</keyword>
<evidence type="ECO:0000256" key="7">
    <source>
        <dbReference type="ARBA" id="ARBA00023292"/>
    </source>
</evidence>
<evidence type="ECO:0000256" key="2">
    <source>
        <dbReference type="ARBA" id="ARBA00022525"/>
    </source>
</evidence>
<evidence type="ECO:0000256" key="6">
    <source>
        <dbReference type="ARBA" id="ARBA00023180"/>
    </source>
</evidence>
<keyword evidence="3" id="KW-0732">Signal</keyword>
<dbReference type="Proteomes" id="UP000593567">
    <property type="component" value="Unassembled WGS sequence"/>
</dbReference>
<evidence type="ECO:0000256" key="8">
    <source>
        <dbReference type="PROSITE-ProRule" id="PRU00460"/>
    </source>
</evidence>
<dbReference type="PROSITE" id="PS01248">
    <property type="entry name" value="EGF_LAM_1"/>
    <property type="match status" value="1"/>
</dbReference>
<dbReference type="PANTHER" id="PTHR10574">
    <property type="entry name" value="NETRIN/LAMININ-RELATED"/>
    <property type="match status" value="1"/>
</dbReference>
<dbReference type="GO" id="GO:0009887">
    <property type="term" value="P:animal organ morphogenesis"/>
    <property type="evidence" value="ECO:0007669"/>
    <property type="project" value="TreeGrafter"/>
</dbReference>
<dbReference type="GO" id="GO:0009888">
    <property type="term" value="P:tissue development"/>
    <property type="evidence" value="ECO:0007669"/>
    <property type="project" value="TreeGrafter"/>
</dbReference>
<keyword evidence="6" id="KW-0325">Glycoprotein</keyword>
<feature type="disulfide bond" evidence="8">
    <location>
        <begin position="28"/>
        <end position="45"/>
    </location>
</feature>
<evidence type="ECO:0000256" key="1">
    <source>
        <dbReference type="ARBA" id="ARBA00004613"/>
    </source>
</evidence>
<dbReference type="FunFam" id="2.10.25.10:FF:000090">
    <property type="entry name" value="laminin subunit alpha"/>
    <property type="match status" value="1"/>
</dbReference>
<feature type="disulfide bond" evidence="8">
    <location>
        <begin position="47"/>
        <end position="56"/>
    </location>
</feature>
<dbReference type="EMBL" id="VXIV02001647">
    <property type="protein sequence ID" value="KAF6030983.1"/>
    <property type="molecule type" value="Genomic_DNA"/>
</dbReference>
<evidence type="ECO:0000313" key="10">
    <source>
        <dbReference type="EMBL" id="KAF6030983.1"/>
    </source>
</evidence>
<evidence type="ECO:0000256" key="3">
    <source>
        <dbReference type="ARBA" id="ARBA00022729"/>
    </source>
</evidence>
<dbReference type="AlphaFoldDB" id="A0A7J7JYG7"/>
<keyword evidence="5 8" id="KW-1015">Disulfide bond</keyword>
<dbReference type="FunFam" id="2.10.25.10:FF:000388">
    <property type="entry name" value="Laminin subunit alpha"/>
    <property type="match status" value="1"/>
</dbReference>
<feature type="domain" description="Laminin EGF-like" evidence="9">
    <location>
        <begin position="72"/>
        <end position="131"/>
    </location>
</feature>
<dbReference type="SUPFAM" id="SSF57196">
    <property type="entry name" value="EGF/Laminin"/>
    <property type="match status" value="3"/>
</dbReference>
<comment type="caution">
    <text evidence="10">The sequence shown here is derived from an EMBL/GenBank/DDBJ whole genome shotgun (WGS) entry which is preliminary data.</text>
</comment>
<comment type="caution">
    <text evidence="8">Lacks conserved residue(s) required for the propagation of feature annotation.</text>
</comment>
<dbReference type="FunFam" id="2.10.25.10:FF:000011">
    <property type="entry name" value="Cadherin EGF LAG seven-pass G-type receptor"/>
    <property type="match status" value="1"/>
</dbReference>
<evidence type="ECO:0000259" key="9">
    <source>
        <dbReference type="PROSITE" id="PS50027"/>
    </source>
</evidence>
<dbReference type="CDD" id="cd00055">
    <property type="entry name" value="EGF_Lam"/>
    <property type="match status" value="3"/>
</dbReference>
<sequence>METQHAMTKDSVSVSRLWRKEMRFFCDCDLLGGYGQSCDDESAQCDCRSNFIGLKCDSCAPNFYNFPTCEACLCNPAGAMPVDGYPLGGCGSFDDGYTLCECKPNVEGHICDQCKPGFYNLAKENADGCEACTCHLPGTLLGDNMCDPVTGECLCKVNVNSDWCEACIAGTYNLRRAVCLVVKTVIAIWEGLSTADVILLLDNVAVDLELKGELVTNLLPTTTSQHCTR</sequence>
<keyword evidence="2" id="KW-0964">Secreted</keyword>
<accession>A0A7J7JYG7</accession>
<dbReference type="PANTHER" id="PTHR10574:SF406">
    <property type="entry name" value="LAMININ SUBUNIT ALPHA 5"/>
    <property type="match status" value="1"/>
</dbReference>
<dbReference type="InterPro" id="IPR002049">
    <property type="entry name" value="LE_dom"/>
</dbReference>
<dbReference type="InterPro" id="IPR050440">
    <property type="entry name" value="Laminin/Netrin_ECM"/>
</dbReference>
<dbReference type="PROSITE" id="PS50027">
    <property type="entry name" value="EGF_LAM_2"/>
    <property type="match status" value="2"/>
</dbReference>
<name>A0A7J7JYG7_BUGNE</name>
<dbReference type="Gene3D" id="2.10.25.10">
    <property type="entry name" value="Laminin"/>
    <property type="match status" value="3"/>
</dbReference>
<dbReference type="GO" id="GO:0005576">
    <property type="term" value="C:extracellular region"/>
    <property type="evidence" value="ECO:0007669"/>
    <property type="project" value="UniProtKB-SubCell"/>
</dbReference>